<feature type="signal peptide" evidence="5">
    <location>
        <begin position="1"/>
        <end position="33"/>
    </location>
</feature>
<accession>W2HVA0</accession>
<keyword evidence="3 5" id="KW-0964">Secreted</keyword>
<name>W2HVA0_PHYNI</name>
<protein>
    <recommendedName>
        <fullName evidence="5">RxLR effector protein</fullName>
    </recommendedName>
</protein>
<dbReference type="AlphaFoldDB" id="W2HVA0"/>
<evidence type="ECO:0000313" key="6">
    <source>
        <dbReference type="EMBL" id="ETL25880.1"/>
    </source>
</evidence>
<comment type="similarity">
    <text evidence="2 5">Belongs to the RxLR effector family.</text>
</comment>
<proteinExistence type="inferred from homology"/>
<feature type="chain" id="PRO_5044984093" description="RxLR effector protein" evidence="5">
    <location>
        <begin position="34"/>
        <end position="151"/>
    </location>
</feature>
<sequence>QVFSFRKSGRIMIRYALLVLVLALVGSVNTVSAATDANRINVAREPPSSPGQLALIPPQDSAGQETKRFLRQETKTTAEEVVNNDSTEERGFIGTPLKNALYKILAAFGVRPQTVSVQLGVRTGRANALYNRFYHSYNRWYATHGPRPYMY</sequence>
<feature type="non-terminal residue" evidence="6">
    <location>
        <position position="1"/>
    </location>
</feature>
<reference evidence="6" key="1">
    <citation type="submission" date="2013-11" db="EMBL/GenBank/DDBJ databases">
        <title>The Genome Sequence of Phytophthora parasitica CJ05E6.</title>
        <authorList>
            <consortium name="The Broad Institute Genomics Platform"/>
            <person name="Russ C."/>
            <person name="Tyler B."/>
            <person name="Panabieres F."/>
            <person name="Shan W."/>
            <person name="Tripathy S."/>
            <person name="Grunwald N."/>
            <person name="Machado M."/>
            <person name="Johnson C.S."/>
            <person name="Arredondo F."/>
            <person name="Hong C."/>
            <person name="Coffey M."/>
            <person name="Young S.K."/>
            <person name="Zeng Q."/>
            <person name="Gargeya S."/>
            <person name="Fitzgerald M."/>
            <person name="Abouelleil A."/>
            <person name="Alvarado L."/>
            <person name="Chapman S.B."/>
            <person name="Gainer-Dewar J."/>
            <person name="Goldberg J."/>
            <person name="Griggs A."/>
            <person name="Gujja S."/>
            <person name="Hansen M."/>
            <person name="Howarth C."/>
            <person name="Imamovic A."/>
            <person name="Ireland A."/>
            <person name="Larimer J."/>
            <person name="McCowan C."/>
            <person name="Murphy C."/>
            <person name="Pearson M."/>
            <person name="Poon T.W."/>
            <person name="Priest M."/>
            <person name="Roberts A."/>
            <person name="Saif S."/>
            <person name="Shea T."/>
            <person name="Sykes S."/>
            <person name="Wortman J."/>
            <person name="Nusbaum C."/>
            <person name="Birren B."/>
        </authorList>
    </citation>
    <scope>NUCLEOTIDE SEQUENCE [LARGE SCALE GENOMIC DNA]</scope>
    <source>
        <strain evidence="6">CJ05E6</strain>
    </source>
</reference>
<dbReference type="VEuPathDB" id="FungiDB:PPTG_16484"/>
<gene>
    <name evidence="6" type="ORF">L916_20331</name>
</gene>
<evidence type="ECO:0000256" key="1">
    <source>
        <dbReference type="ARBA" id="ARBA00004613"/>
    </source>
</evidence>
<evidence type="ECO:0000256" key="3">
    <source>
        <dbReference type="ARBA" id="ARBA00022525"/>
    </source>
</evidence>
<evidence type="ECO:0000256" key="2">
    <source>
        <dbReference type="ARBA" id="ARBA00010400"/>
    </source>
</evidence>
<comment type="domain">
    <text evidence="5">The RxLR-dEER motif acts to carry the protein into the host cell cytoplasm through binding to cell surface phosphatidylinositol-3-phosphate.</text>
</comment>
<organism evidence="6">
    <name type="scientific">Phytophthora nicotianae</name>
    <name type="common">Potato buckeye rot agent</name>
    <name type="synonym">Phytophthora parasitica</name>
    <dbReference type="NCBI Taxonomy" id="4792"/>
    <lineage>
        <taxon>Eukaryota</taxon>
        <taxon>Sar</taxon>
        <taxon>Stramenopiles</taxon>
        <taxon>Oomycota</taxon>
        <taxon>Peronosporomycetes</taxon>
        <taxon>Peronosporales</taxon>
        <taxon>Peronosporaceae</taxon>
        <taxon>Phytophthora</taxon>
    </lineage>
</organism>
<comment type="function">
    <text evidence="5">Effector that suppresses plant defense responses during pathogen infection.</text>
</comment>
<keyword evidence="4 5" id="KW-0732">Signal</keyword>
<dbReference type="InterPro" id="IPR031825">
    <property type="entry name" value="RXLR"/>
</dbReference>
<dbReference type="Proteomes" id="UP000053864">
    <property type="component" value="Unassembled WGS sequence"/>
</dbReference>
<comment type="subcellular location">
    <subcellularLocation>
        <location evidence="1 5">Secreted</location>
    </subcellularLocation>
</comment>
<dbReference type="Pfam" id="PF16810">
    <property type="entry name" value="RXLR"/>
    <property type="match status" value="1"/>
</dbReference>
<dbReference type="EMBL" id="KI676386">
    <property type="protein sequence ID" value="ETL25880.1"/>
    <property type="molecule type" value="Genomic_DNA"/>
</dbReference>
<evidence type="ECO:0000256" key="4">
    <source>
        <dbReference type="ARBA" id="ARBA00022729"/>
    </source>
</evidence>
<evidence type="ECO:0000256" key="5">
    <source>
        <dbReference type="RuleBase" id="RU367124"/>
    </source>
</evidence>